<feature type="domain" description="PurE" evidence="2">
    <location>
        <begin position="1"/>
        <end position="148"/>
    </location>
</feature>
<dbReference type="PANTHER" id="PTHR23046">
    <property type="entry name" value="PHOSPHORIBOSYLAMINOIMIDAZOLE CARBOXYLASE CATALYTIC SUBUNIT"/>
    <property type="match status" value="1"/>
</dbReference>
<dbReference type="SMART" id="SM01001">
    <property type="entry name" value="AIRC"/>
    <property type="match status" value="1"/>
</dbReference>
<protein>
    <submittedName>
        <fullName evidence="3">5-(Carboxyamino)imidazole ribonucleotide mutase</fullName>
    </submittedName>
</protein>
<dbReference type="GO" id="GO:0006189">
    <property type="term" value="P:'de novo' IMP biosynthetic process"/>
    <property type="evidence" value="ECO:0007669"/>
    <property type="project" value="InterPro"/>
</dbReference>
<organism evidence="3 4">
    <name type="scientific">Candidatus Doudnabacteria bacterium CG10_big_fil_rev_8_21_14_0_10_41_10</name>
    <dbReference type="NCBI Taxonomy" id="1974551"/>
    <lineage>
        <taxon>Bacteria</taxon>
        <taxon>Candidatus Doudnaibacteriota</taxon>
    </lineage>
</organism>
<sequence length="149" mass="16281">MKVVFIIASPSDEEWAKKIKAKLADWGLDHVTHIASAHKVPEKVFEIVQKYNKDQQIVYVTIAGRSNGLSAVVAANSIHPVIACPPFTDKIDMIVNVNSTLQMPSDTPVLTVLDPGNVAAAVSRIFGLADKDAQQKVSKKINDIKSKYE</sequence>
<proteinExistence type="predicted"/>
<dbReference type="Pfam" id="PF00731">
    <property type="entry name" value="AIRC"/>
    <property type="match status" value="1"/>
</dbReference>
<dbReference type="InterPro" id="IPR024694">
    <property type="entry name" value="PurE_prokaryotes"/>
</dbReference>
<dbReference type="Gene3D" id="3.40.50.1970">
    <property type="match status" value="1"/>
</dbReference>
<dbReference type="Proteomes" id="UP000230557">
    <property type="component" value="Unassembled WGS sequence"/>
</dbReference>
<reference evidence="4" key="1">
    <citation type="submission" date="2017-09" db="EMBL/GenBank/DDBJ databases">
        <title>Depth-based differentiation of microbial function through sediment-hosted aquifers and enrichment of novel symbionts in the deep terrestrial subsurface.</title>
        <authorList>
            <person name="Probst A.J."/>
            <person name="Ladd B."/>
            <person name="Jarett J.K."/>
            <person name="Geller-Mcgrath D.E."/>
            <person name="Sieber C.M.K."/>
            <person name="Emerson J.B."/>
            <person name="Anantharaman K."/>
            <person name="Thomas B.C."/>
            <person name="Malmstrom R."/>
            <person name="Stieglmeier M."/>
            <person name="Klingl A."/>
            <person name="Woyke T."/>
            <person name="Ryan C.M."/>
            <person name="Banfield J.F."/>
        </authorList>
    </citation>
    <scope>NUCLEOTIDE SEQUENCE [LARGE SCALE GENOMIC DNA]</scope>
</reference>
<evidence type="ECO:0000256" key="1">
    <source>
        <dbReference type="ARBA" id="ARBA00022755"/>
    </source>
</evidence>
<dbReference type="PANTHER" id="PTHR23046:SF2">
    <property type="entry name" value="PHOSPHORIBOSYLAMINOIMIDAZOLE CARBOXYLASE"/>
    <property type="match status" value="1"/>
</dbReference>
<keyword evidence="1" id="KW-0658">Purine biosynthesis</keyword>
<evidence type="ECO:0000259" key="2">
    <source>
        <dbReference type="SMART" id="SM01001"/>
    </source>
</evidence>
<evidence type="ECO:0000313" key="3">
    <source>
        <dbReference type="EMBL" id="PIR97445.1"/>
    </source>
</evidence>
<comment type="caution">
    <text evidence="3">The sequence shown here is derived from an EMBL/GenBank/DDBJ whole genome shotgun (WGS) entry which is preliminary data.</text>
</comment>
<dbReference type="SUPFAM" id="SSF52255">
    <property type="entry name" value="N5-CAIR mutase (phosphoribosylaminoimidazole carboxylase, PurE)"/>
    <property type="match status" value="1"/>
</dbReference>
<accession>A0A2H0VEC5</accession>
<dbReference type="InterPro" id="IPR000031">
    <property type="entry name" value="PurE_dom"/>
</dbReference>
<gene>
    <name evidence="3" type="ORF">COT91_01410</name>
</gene>
<dbReference type="AlphaFoldDB" id="A0A2H0VEC5"/>
<evidence type="ECO:0000313" key="4">
    <source>
        <dbReference type="Proteomes" id="UP000230557"/>
    </source>
</evidence>
<dbReference type="EMBL" id="PFAJ01000017">
    <property type="protein sequence ID" value="PIR97445.1"/>
    <property type="molecule type" value="Genomic_DNA"/>
</dbReference>
<name>A0A2H0VEC5_9BACT</name>